<reference evidence="1 2" key="1">
    <citation type="submission" date="2018-06" db="EMBL/GenBank/DDBJ databases">
        <title>Genome conservation of Clostridium tetani.</title>
        <authorList>
            <person name="Bruggemann H."/>
            <person name="Popoff M.R."/>
        </authorList>
    </citation>
    <scope>NUCLEOTIDE SEQUENCE [LARGE SCALE GENOMIC DNA]</scope>
    <source>
        <strain evidence="1 2">2017.061</strain>
    </source>
</reference>
<dbReference type="RefSeq" id="WP_129030328.1">
    <property type="nucleotide sequence ID" value="NZ_QMAP01000006.1"/>
</dbReference>
<dbReference type="AlphaFoldDB" id="A0A4Q0VC75"/>
<organism evidence="1 2">
    <name type="scientific">Clostridium tetani</name>
    <dbReference type="NCBI Taxonomy" id="1513"/>
    <lineage>
        <taxon>Bacteria</taxon>
        <taxon>Bacillati</taxon>
        <taxon>Bacillota</taxon>
        <taxon>Clostridia</taxon>
        <taxon>Eubacteriales</taxon>
        <taxon>Clostridiaceae</taxon>
        <taxon>Clostridium</taxon>
    </lineage>
</organism>
<dbReference type="Proteomes" id="UP000290921">
    <property type="component" value="Unassembled WGS sequence"/>
</dbReference>
<accession>A0A4Q0VC75</accession>
<evidence type="ECO:0000313" key="1">
    <source>
        <dbReference type="EMBL" id="RXI48479.1"/>
    </source>
</evidence>
<sequence length="147" mass="16054">MKIKKKVKMDELVIDEVDVMDEVDLEEDTGTCTPIEIDPCDTCQKIDLSSEPLDPGVLLNINATISKVCPRRTLSVAAVLCKDDKVIAVQVKTVPTGEPPQQGSCKTLDVDFHFVVPAECGDDPQMFEAKIIAHYSDITDCECPCGV</sequence>
<protein>
    <submittedName>
        <fullName evidence="1">Uncharacterized protein</fullName>
    </submittedName>
</protein>
<evidence type="ECO:0000313" key="2">
    <source>
        <dbReference type="Proteomes" id="UP000290921"/>
    </source>
</evidence>
<gene>
    <name evidence="1" type="ORF">DP130_07035</name>
</gene>
<name>A0A4Q0VC75_CLOTA</name>
<proteinExistence type="predicted"/>
<comment type="caution">
    <text evidence="1">The sequence shown here is derived from an EMBL/GenBank/DDBJ whole genome shotgun (WGS) entry which is preliminary data.</text>
</comment>
<dbReference type="EMBL" id="QMAP01000006">
    <property type="protein sequence ID" value="RXI48479.1"/>
    <property type="molecule type" value="Genomic_DNA"/>
</dbReference>